<feature type="compositionally biased region" description="Polar residues" evidence="1">
    <location>
        <begin position="340"/>
        <end position="349"/>
    </location>
</feature>
<feature type="compositionally biased region" description="Polar residues" evidence="1">
    <location>
        <begin position="254"/>
        <end position="266"/>
    </location>
</feature>
<feature type="compositionally biased region" description="Polar residues" evidence="1">
    <location>
        <begin position="305"/>
        <end position="314"/>
    </location>
</feature>
<name>A0A8B8ANV0_CRAVI</name>
<feature type="region of interest" description="Disordered" evidence="1">
    <location>
        <begin position="228"/>
        <end position="268"/>
    </location>
</feature>
<dbReference type="RefSeq" id="XP_022291804.1">
    <property type="nucleotide sequence ID" value="XM_022436096.1"/>
</dbReference>
<dbReference type="AlphaFoldDB" id="A0A8B8ANV0"/>
<proteinExistence type="predicted"/>
<protein>
    <submittedName>
        <fullName evidence="3 4">Uncharacterized protein LOC111103087</fullName>
    </submittedName>
</protein>
<evidence type="ECO:0000256" key="1">
    <source>
        <dbReference type="SAM" id="MobiDB-lite"/>
    </source>
</evidence>
<evidence type="ECO:0000313" key="2">
    <source>
        <dbReference type="Proteomes" id="UP000694844"/>
    </source>
</evidence>
<evidence type="ECO:0000313" key="4">
    <source>
        <dbReference type="RefSeq" id="XP_022291804.1"/>
    </source>
</evidence>
<dbReference type="RefSeq" id="XP_022291803.1">
    <property type="nucleotide sequence ID" value="XM_022436095.1"/>
</dbReference>
<dbReference type="GeneID" id="111103087"/>
<evidence type="ECO:0000313" key="5">
    <source>
        <dbReference type="RefSeq" id="XP_022291805.1"/>
    </source>
</evidence>
<keyword evidence="2" id="KW-1185">Reference proteome</keyword>
<feature type="region of interest" description="Disordered" evidence="1">
    <location>
        <begin position="300"/>
        <end position="391"/>
    </location>
</feature>
<organism evidence="2 4">
    <name type="scientific">Crassostrea virginica</name>
    <name type="common">Eastern oyster</name>
    <dbReference type="NCBI Taxonomy" id="6565"/>
    <lineage>
        <taxon>Eukaryota</taxon>
        <taxon>Metazoa</taxon>
        <taxon>Spiralia</taxon>
        <taxon>Lophotrochozoa</taxon>
        <taxon>Mollusca</taxon>
        <taxon>Bivalvia</taxon>
        <taxon>Autobranchia</taxon>
        <taxon>Pteriomorphia</taxon>
        <taxon>Ostreida</taxon>
        <taxon>Ostreoidea</taxon>
        <taxon>Ostreidae</taxon>
        <taxon>Crassostrea</taxon>
    </lineage>
</organism>
<dbReference type="OrthoDB" id="6095062at2759"/>
<dbReference type="Proteomes" id="UP000694844">
    <property type="component" value="Chromosome 7"/>
</dbReference>
<reference evidence="3 4" key="1">
    <citation type="submission" date="2025-04" db="UniProtKB">
        <authorList>
            <consortium name="RefSeq"/>
        </authorList>
    </citation>
    <scope>IDENTIFICATION</scope>
    <source>
        <tissue evidence="3 4">Whole sample</tissue>
    </source>
</reference>
<evidence type="ECO:0000313" key="3">
    <source>
        <dbReference type="RefSeq" id="XP_022291803.1"/>
    </source>
</evidence>
<sequence>MSNPIKKKKRPPKYLEKTLLVNHKEDQLLVERLNDIHIRSRTREMELERERIKVRDEWKESRRRQIPIDSVPPLPSVRDPVRPLLPQRKLGTVEKPKFQRSISLTEGKDSDNVNSYLLGEYRRMSEVIPSILLALSKKDEKKSKLVPSFPLHRIEEIEQRDQEPDLHRITKLARTVKKMRENMSFQQKIDLNRPRMSLSKMFKDMHDQRHAIDQYTDGTCVLLKRKLDKRRRESMPELDANSLPVRRNSDTKEGQPSSSFHKSQSAPLLAVSMESIDSLDVEEAEADDNFDTGLQMKLPSRAERSQSLQFTPSLQRHHSNLEKYGSGSSKQHSSHEKRNSFSVGVSRPTSLPPPQRRASNSSDLRQLPLQLPRVNPRQPRTVPGVSHRRTDSRVGTEFIDEDELRAKQRVAMELQKFERIRRKVDRFLTFDSSENVSLKRGYTLLT</sequence>
<dbReference type="KEGG" id="cvn:111103087"/>
<gene>
    <name evidence="3 4 5" type="primary">LOC111103087</name>
</gene>
<accession>A0A8B8ANV0</accession>
<dbReference type="RefSeq" id="XP_022291805.1">
    <property type="nucleotide sequence ID" value="XM_022436097.1"/>
</dbReference>